<feature type="binding site" evidence="6">
    <location>
        <position position="91"/>
    </location>
    <ligand>
        <name>FAD</name>
        <dbReference type="ChEBI" id="CHEBI:57692"/>
    </ligand>
</feature>
<dbReference type="CDD" id="cd06183">
    <property type="entry name" value="cyt_b5_reduct_like"/>
    <property type="match status" value="1"/>
</dbReference>
<evidence type="ECO:0000256" key="5">
    <source>
        <dbReference type="ARBA" id="ARBA00023002"/>
    </source>
</evidence>
<evidence type="ECO:0000313" key="9">
    <source>
        <dbReference type="Proteomes" id="UP000485058"/>
    </source>
</evidence>
<dbReference type="PANTHER" id="PTHR19370:SF171">
    <property type="entry name" value="NADH-CYTOCHROME B5 REDUCTASE 2"/>
    <property type="match status" value="1"/>
</dbReference>
<evidence type="ECO:0000256" key="3">
    <source>
        <dbReference type="ARBA" id="ARBA00022630"/>
    </source>
</evidence>
<proteinExistence type="predicted"/>
<dbReference type="InterPro" id="IPR008333">
    <property type="entry name" value="Cbr1-like_FAD-bd_dom"/>
</dbReference>
<dbReference type="PROSITE" id="PS51384">
    <property type="entry name" value="FAD_FR"/>
    <property type="match status" value="1"/>
</dbReference>
<evidence type="ECO:0000256" key="2">
    <source>
        <dbReference type="ARBA" id="ARBA00012011"/>
    </source>
</evidence>
<dbReference type="Proteomes" id="UP000485058">
    <property type="component" value="Unassembled WGS sequence"/>
</dbReference>
<evidence type="ECO:0000256" key="1">
    <source>
        <dbReference type="ARBA" id="ARBA00001974"/>
    </source>
</evidence>
<sequence>ATQAFADAKPAKTGALDPQEFKSFVLIEKEKLTHNTLRLRFELPNNQVSGLNVASCLVTKAVMGEGAEAKPVVRPYTPTSAPDARGYMDLVVKMKGPIPKIPYQANMKKQIGMVAGGTGLTPMLQVTSTPL</sequence>
<keyword evidence="4 6" id="KW-0274">FAD</keyword>
<keyword evidence="9" id="KW-1185">Reference proteome</keyword>
<feature type="binding site" evidence="6">
    <location>
        <position position="75"/>
    </location>
    <ligand>
        <name>FAD</name>
        <dbReference type="ChEBI" id="CHEBI:57692"/>
    </ligand>
</feature>
<evidence type="ECO:0000259" key="7">
    <source>
        <dbReference type="PROSITE" id="PS51384"/>
    </source>
</evidence>
<dbReference type="GO" id="GO:0090524">
    <property type="term" value="F:cytochrome-b5 reductase activity, acting on NADH"/>
    <property type="evidence" value="ECO:0007669"/>
    <property type="project" value="UniProtKB-EC"/>
</dbReference>
<gene>
    <name evidence="8" type="ORF">HaLaN_05412</name>
</gene>
<evidence type="ECO:0000256" key="6">
    <source>
        <dbReference type="PIRSR" id="PIRSR601834-1"/>
    </source>
</evidence>
<dbReference type="Gene3D" id="2.40.30.10">
    <property type="entry name" value="Translation factors"/>
    <property type="match status" value="1"/>
</dbReference>
<evidence type="ECO:0000313" key="8">
    <source>
        <dbReference type="EMBL" id="GFH10147.1"/>
    </source>
</evidence>
<reference evidence="8 9" key="1">
    <citation type="submission" date="2020-02" db="EMBL/GenBank/DDBJ databases">
        <title>Draft genome sequence of Haematococcus lacustris strain NIES-144.</title>
        <authorList>
            <person name="Morimoto D."/>
            <person name="Nakagawa S."/>
            <person name="Yoshida T."/>
            <person name="Sawayama S."/>
        </authorList>
    </citation>
    <scope>NUCLEOTIDE SEQUENCE [LARGE SCALE GENOMIC DNA]</scope>
    <source>
        <strain evidence="8 9">NIES-144</strain>
    </source>
</reference>
<name>A0A699YIV5_HAELA</name>
<dbReference type="InterPro" id="IPR039261">
    <property type="entry name" value="FNR_nucleotide-bd"/>
</dbReference>
<protein>
    <recommendedName>
        <fullName evidence="2">cytochrome-b5 reductase</fullName>
        <ecNumber evidence="2">1.6.2.2</ecNumber>
    </recommendedName>
</protein>
<dbReference type="SUPFAM" id="SSF63380">
    <property type="entry name" value="Riboflavin synthase domain-like"/>
    <property type="match status" value="1"/>
</dbReference>
<dbReference type="Pfam" id="PF00970">
    <property type="entry name" value="FAD_binding_6"/>
    <property type="match status" value="1"/>
</dbReference>
<dbReference type="InterPro" id="IPR001834">
    <property type="entry name" value="CBR-like"/>
</dbReference>
<dbReference type="PANTHER" id="PTHR19370">
    <property type="entry name" value="NADH-CYTOCHROME B5 REDUCTASE"/>
    <property type="match status" value="1"/>
</dbReference>
<evidence type="ECO:0000256" key="4">
    <source>
        <dbReference type="ARBA" id="ARBA00022827"/>
    </source>
</evidence>
<dbReference type="SUPFAM" id="SSF52343">
    <property type="entry name" value="Ferredoxin reductase-like, C-terminal NADP-linked domain"/>
    <property type="match status" value="1"/>
</dbReference>
<feature type="non-terminal residue" evidence="8">
    <location>
        <position position="1"/>
    </location>
</feature>
<feature type="binding site" evidence="6">
    <location>
        <position position="121"/>
    </location>
    <ligand>
        <name>FAD</name>
        <dbReference type="ChEBI" id="CHEBI:57692"/>
    </ligand>
</feature>
<feature type="binding site" evidence="6">
    <location>
        <position position="93"/>
    </location>
    <ligand>
        <name>FAD</name>
        <dbReference type="ChEBI" id="CHEBI:57692"/>
    </ligand>
</feature>
<feature type="binding site" evidence="6">
    <location>
        <position position="76"/>
    </location>
    <ligand>
        <name>FAD</name>
        <dbReference type="ChEBI" id="CHEBI:57692"/>
    </ligand>
</feature>
<dbReference type="InterPro" id="IPR017927">
    <property type="entry name" value="FAD-bd_FR_type"/>
</dbReference>
<dbReference type="EC" id="1.6.2.2" evidence="2"/>
<accession>A0A699YIV5</accession>
<feature type="binding site" evidence="6">
    <location>
        <position position="74"/>
    </location>
    <ligand>
        <name>FAD</name>
        <dbReference type="ChEBI" id="CHEBI:57692"/>
    </ligand>
</feature>
<comment type="cofactor">
    <cofactor evidence="1 6">
        <name>FAD</name>
        <dbReference type="ChEBI" id="CHEBI:57692"/>
    </cofactor>
</comment>
<comment type="caution">
    <text evidence="8">The sequence shown here is derived from an EMBL/GenBank/DDBJ whole genome shotgun (WGS) entry which is preliminary data.</text>
</comment>
<dbReference type="AlphaFoldDB" id="A0A699YIV5"/>
<keyword evidence="3 6" id="KW-0285">Flavoprotein</keyword>
<keyword evidence="5" id="KW-0560">Oxidoreductase</keyword>
<feature type="domain" description="FAD-binding FR-type" evidence="7">
    <location>
        <begin position="19"/>
        <end position="131"/>
    </location>
</feature>
<dbReference type="EMBL" id="BLLF01000290">
    <property type="protein sequence ID" value="GFH10147.1"/>
    <property type="molecule type" value="Genomic_DNA"/>
</dbReference>
<dbReference type="InterPro" id="IPR017938">
    <property type="entry name" value="Riboflavin_synthase-like_b-brl"/>
</dbReference>
<organism evidence="8 9">
    <name type="scientific">Haematococcus lacustris</name>
    <name type="common">Green alga</name>
    <name type="synonym">Haematococcus pluvialis</name>
    <dbReference type="NCBI Taxonomy" id="44745"/>
    <lineage>
        <taxon>Eukaryota</taxon>
        <taxon>Viridiplantae</taxon>
        <taxon>Chlorophyta</taxon>
        <taxon>core chlorophytes</taxon>
        <taxon>Chlorophyceae</taxon>
        <taxon>CS clade</taxon>
        <taxon>Chlamydomonadales</taxon>
        <taxon>Haematococcaceae</taxon>
        <taxon>Haematococcus</taxon>
    </lineage>
</organism>